<accession>A0A1J1H8Z0</accession>
<keyword evidence="5 7" id="KW-0472">Membrane</keyword>
<dbReference type="KEGG" id="prel:PRELSG_1225500"/>
<keyword evidence="6" id="KW-0862">Zinc</keyword>
<comment type="similarity">
    <text evidence="2">Belongs to the ADIPOR family.</text>
</comment>
<feature type="transmembrane region" description="Helical" evidence="7">
    <location>
        <begin position="206"/>
        <end position="223"/>
    </location>
</feature>
<sequence>MKILNDYFNLQYFKSVFLNLLKKDSKTNIFNVSSSNPNKDNTIITSFFKSEDLSENDRNVVELYNDKKISKSMLIKYIERKDKTWFRGKIHLMLVFLSPIWIFHMLNLSKTATTKMCTSIAILCIFFNFFASFLLHNFEWKPQFFFLIEKLDHFGIFLMISGSSLPVQALLFNKRKLLFFISLQSMSIFFGFICIFCSCFSSGNRFIRAFTFLSAGFLHSLFLKDYFMSLYTSEFIFLVALAVLYVIGAVIYSIKKPNIIPGLIEFHEVFHVCCLGSALCTFALNCSVIKRNT</sequence>
<protein>
    <submittedName>
        <fullName evidence="8">Hemolysin III, putative</fullName>
    </submittedName>
</protein>
<evidence type="ECO:0000256" key="5">
    <source>
        <dbReference type="ARBA" id="ARBA00023136"/>
    </source>
</evidence>
<dbReference type="GO" id="GO:0038023">
    <property type="term" value="F:signaling receptor activity"/>
    <property type="evidence" value="ECO:0007669"/>
    <property type="project" value="TreeGrafter"/>
</dbReference>
<feature type="binding site" evidence="6">
    <location>
        <position position="267"/>
    </location>
    <ligand>
        <name>Zn(2+)</name>
        <dbReference type="ChEBI" id="CHEBI:29105"/>
    </ligand>
</feature>
<feature type="binding site" evidence="6">
    <location>
        <position position="136"/>
    </location>
    <ligand>
        <name>Zn(2+)</name>
        <dbReference type="ChEBI" id="CHEBI:29105"/>
    </ligand>
</feature>
<evidence type="ECO:0000256" key="7">
    <source>
        <dbReference type="SAM" id="Phobius"/>
    </source>
</evidence>
<keyword evidence="9" id="KW-1185">Reference proteome</keyword>
<dbReference type="AlphaFoldDB" id="A0A1J1H8Z0"/>
<organism evidence="8 9">
    <name type="scientific">Plasmodium relictum</name>
    <dbReference type="NCBI Taxonomy" id="85471"/>
    <lineage>
        <taxon>Eukaryota</taxon>
        <taxon>Sar</taxon>
        <taxon>Alveolata</taxon>
        <taxon>Apicomplexa</taxon>
        <taxon>Aconoidasida</taxon>
        <taxon>Haemosporida</taxon>
        <taxon>Plasmodiidae</taxon>
        <taxon>Plasmodium</taxon>
        <taxon>Plasmodium (Haemamoeba)</taxon>
    </lineage>
</organism>
<comment type="subcellular location">
    <subcellularLocation>
        <location evidence="1">Membrane</location>
        <topology evidence="1">Multi-pass membrane protein</topology>
    </subcellularLocation>
</comment>
<feature type="binding site" evidence="6">
    <location>
        <position position="271"/>
    </location>
    <ligand>
        <name>Zn(2+)</name>
        <dbReference type="ChEBI" id="CHEBI:29105"/>
    </ligand>
</feature>
<evidence type="ECO:0000313" key="9">
    <source>
        <dbReference type="Proteomes" id="UP000220158"/>
    </source>
</evidence>
<dbReference type="Pfam" id="PF03006">
    <property type="entry name" value="HlyIII"/>
    <property type="match status" value="1"/>
</dbReference>
<evidence type="ECO:0000256" key="3">
    <source>
        <dbReference type="ARBA" id="ARBA00022692"/>
    </source>
</evidence>
<evidence type="ECO:0000313" key="8">
    <source>
        <dbReference type="EMBL" id="CRH01371.1"/>
    </source>
</evidence>
<evidence type="ECO:0000256" key="1">
    <source>
        <dbReference type="ARBA" id="ARBA00004141"/>
    </source>
</evidence>
<feature type="transmembrane region" description="Helical" evidence="7">
    <location>
        <begin position="235"/>
        <end position="254"/>
    </location>
</feature>
<evidence type="ECO:0000256" key="4">
    <source>
        <dbReference type="ARBA" id="ARBA00022989"/>
    </source>
</evidence>
<evidence type="ECO:0000256" key="6">
    <source>
        <dbReference type="PIRSR" id="PIRSR604254-1"/>
    </source>
</evidence>
<dbReference type="RefSeq" id="XP_028534371.1">
    <property type="nucleotide sequence ID" value="XM_028678042.1"/>
</dbReference>
<keyword evidence="3 7" id="KW-0812">Transmembrane</keyword>
<reference evidence="8 9" key="1">
    <citation type="submission" date="2015-04" db="EMBL/GenBank/DDBJ databases">
        <authorList>
            <consortium name="Pathogen Informatics"/>
        </authorList>
    </citation>
    <scope>NUCLEOTIDE SEQUENCE [LARGE SCALE GENOMIC DNA]</scope>
    <source>
        <strain evidence="8 9">SGS1</strain>
    </source>
</reference>
<dbReference type="GO" id="GO:0046872">
    <property type="term" value="F:metal ion binding"/>
    <property type="evidence" value="ECO:0007669"/>
    <property type="project" value="UniProtKB-KW"/>
</dbReference>
<evidence type="ECO:0000256" key="2">
    <source>
        <dbReference type="ARBA" id="ARBA00007018"/>
    </source>
</evidence>
<dbReference type="OrthoDB" id="186812at2759"/>
<gene>
    <name evidence="8" type="primary">HlyIII</name>
    <name evidence="8" type="ORF">PRELSG_1225500</name>
</gene>
<dbReference type="EMBL" id="LN835307">
    <property type="protein sequence ID" value="CRH01371.1"/>
    <property type="molecule type" value="Genomic_DNA"/>
</dbReference>
<dbReference type="PANTHER" id="PTHR20855">
    <property type="entry name" value="ADIPOR/PROGESTIN RECEPTOR-RELATED"/>
    <property type="match status" value="1"/>
</dbReference>
<keyword evidence="4 7" id="KW-1133">Transmembrane helix</keyword>
<name>A0A1J1H8Z0_PLARL</name>
<dbReference type="PANTHER" id="PTHR20855:SF52">
    <property type="entry name" value="ADIPONECTIN RECEPTOR PROTEIN"/>
    <property type="match status" value="1"/>
</dbReference>
<keyword evidence="6" id="KW-0479">Metal-binding</keyword>
<dbReference type="VEuPathDB" id="PlasmoDB:PRELSG_1225500"/>
<feature type="transmembrane region" description="Helical" evidence="7">
    <location>
        <begin position="177"/>
        <end position="199"/>
    </location>
</feature>
<dbReference type="OMA" id="WIAYMLL"/>
<dbReference type="InterPro" id="IPR004254">
    <property type="entry name" value="AdipoR/HlyIII-related"/>
</dbReference>
<feature type="transmembrane region" description="Helical" evidence="7">
    <location>
        <begin position="151"/>
        <end position="171"/>
    </location>
</feature>
<dbReference type="Proteomes" id="UP000220158">
    <property type="component" value="Chromosome 12"/>
</dbReference>
<feature type="transmembrane region" description="Helical" evidence="7">
    <location>
        <begin position="90"/>
        <end position="108"/>
    </location>
</feature>
<feature type="transmembrane region" description="Helical" evidence="7">
    <location>
        <begin position="120"/>
        <end position="139"/>
    </location>
</feature>
<dbReference type="GO" id="GO:0016020">
    <property type="term" value="C:membrane"/>
    <property type="evidence" value="ECO:0007669"/>
    <property type="project" value="UniProtKB-SubCell"/>
</dbReference>
<dbReference type="GeneID" id="39737499"/>
<proteinExistence type="inferred from homology"/>